<evidence type="ECO:0000313" key="2">
    <source>
        <dbReference type="EMBL" id="MBB5634503.1"/>
    </source>
</evidence>
<feature type="chain" id="PRO_5030860576" evidence="1">
    <location>
        <begin position="29"/>
        <end position="412"/>
    </location>
</feature>
<keyword evidence="2" id="KW-0969">Cilium</keyword>
<comment type="caution">
    <text evidence="2">The sequence shown here is derived from an EMBL/GenBank/DDBJ whole genome shotgun (WGS) entry which is preliminary data.</text>
</comment>
<name>A0A7W8ZIE8_9SPHI</name>
<dbReference type="InterPro" id="IPR011990">
    <property type="entry name" value="TPR-like_helical_dom_sf"/>
</dbReference>
<reference evidence="2 3" key="1">
    <citation type="submission" date="2020-08" db="EMBL/GenBank/DDBJ databases">
        <title>Genomic Encyclopedia of Type Strains, Phase IV (KMG-V): Genome sequencing to study the core and pangenomes of soil and plant-associated prokaryotes.</title>
        <authorList>
            <person name="Whitman W."/>
        </authorList>
    </citation>
    <scope>NUCLEOTIDE SEQUENCE [LARGE SCALE GENOMIC DNA]</scope>
    <source>
        <strain evidence="2 3">S3M1</strain>
    </source>
</reference>
<keyword evidence="2" id="KW-0282">Flagellum</keyword>
<keyword evidence="2" id="KW-0966">Cell projection</keyword>
<dbReference type="AlphaFoldDB" id="A0A7W8ZIE8"/>
<dbReference type="RefSeq" id="WP_183878365.1">
    <property type="nucleotide sequence ID" value="NZ_JACHCE010000001.1"/>
</dbReference>
<keyword evidence="1" id="KW-0732">Signal</keyword>
<feature type="signal peptide" evidence="1">
    <location>
        <begin position="1"/>
        <end position="28"/>
    </location>
</feature>
<proteinExistence type="predicted"/>
<dbReference type="Gene3D" id="1.25.40.390">
    <property type="match status" value="1"/>
</dbReference>
<dbReference type="PROSITE" id="PS51257">
    <property type="entry name" value="PROKAR_LIPOPROTEIN"/>
    <property type="match status" value="1"/>
</dbReference>
<gene>
    <name evidence="2" type="ORF">HDE68_000388</name>
</gene>
<protein>
    <submittedName>
        <fullName evidence="2">Flagella basal body P-ring formation protein FlgA</fullName>
    </submittedName>
</protein>
<organism evidence="2 3">
    <name type="scientific">Pedobacter cryoconitis</name>
    <dbReference type="NCBI Taxonomy" id="188932"/>
    <lineage>
        <taxon>Bacteria</taxon>
        <taxon>Pseudomonadati</taxon>
        <taxon>Bacteroidota</taxon>
        <taxon>Sphingobacteriia</taxon>
        <taxon>Sphingobacteriales</taxon>
        <taxon>Sphingobacteriaceae</taxon>
        <taxon>Pedobacter</taxon>
    </lineage>
</organism>
<evidence type="ECO:0000256" key="1">
    <source>
        <dbReference type="SAM" id="SignalP"/>
    </source>
</evidence>
<dbReference type="EMBL" id="JACHCE010000001">
    <property type="protein sequence ID" value="MBB5634503.1"/>
    <property type="molecule type" value="Genomic_DNA"/>
</dbReference>
<evidence type="ECO:0000313" key="3">
    <source>
        <dbReference type="Proteomes" id="UP000537204"/>
    </source>
</evidence>
<dbReference type="Proteomes" id="UP000537204">
    <property type="component" value="Unassembled WGS sequence"/>
</dbReference>
<dbReference type="SUPFAM" id="SSF48452">
    <property type="entry name" value="TPR-like"/>
    <property type="match status" value="1"/>
</dbReference>
<accession>A0A7W8ZIE8</accession>
<sequence length="412" mass="45828">MSKNTKYFFRIAAVLTIALAFSSCNKWVNDPKSPDSTVDESQLTSLEMLGRIDKGIYVNGPVIAGVWRAGASASSDLLVASGAIADEITSTAVPNSPFYKELDEDKLSPDNPSLFSSWSNVQNYRARAEDAINLANQQNPAEPDKIKVKQGALINARLHAGYAWMLLADYFTVSESNHAIYADHKLVTHEQAYANAQRYWEEALPLANEQEKRLLHALLTKLGIHTQNYTLATAHINQSFTPLENFAFLNTVGTVSNAFFSAMSINSRDAAVDPTLVAVLKTTADKTRNPVVKAAKGHWSLTYFKERDPLLVTDFDEMQLIRAELAVRGLIAGNPADFVNTVIVKYDPTGQSNLPAQNTLTLTDITAIRRIFLSWRGTRLIDLRRFNIDGDLNPGFTKRKWHWIGVPEIETR</sequence>